<dbReference type="KEGG" id="npy:NPRO_09030"/>
<reference evidence="2" key="1">
    <citation type="journal article" name="DNA Res.">
        <title>The physiological potential of anammox bacteria as revealed by their core genome structure.</title>
        <authorList>
            <person name="Okubo T."/>
            <person name="Toyoda A."/>
            <person name="Fukuhara K."/>
            <person name="Uchiyama I."/>
            <person name="Harigaya Y."/>
            <person name="Kuroiwa M."/>
            <person name="Suzuki T."/>
            <person name="Murakami Y."/>
            <person name="Suwa Y."/>
            <person name="Takami H."/>
        </authorList>
    </citation>
    <scope>NUCLEOTIDE SEQUENCE</scope>
    <source>
        <strain evidence="2">317325-2</strain>
    </source>
</reference>
<gene>
    <name evidence="2" type="ORF">NPRO_09030</name>
</gene>
<organism evidence="2 3">
    <name type="scientific">Candidatus Nitrosymbiomonas proteolyticus</name>
    <dbReference type="NCBI Taxonomy" id="2608984"/>
    <lineage>
        <taxon>Bacteria</taxon>
        <taxon>Bacillati</taxon>
        <taxon>Armatimonadota</taxon>
        <taxon>Armatimonadota incertae sedis</taxon>
        <taxon>Candidatus Nitrosymbiomonas</taxon>
    </lineage>
</organism>
<accession>A0A809R9I4</accession>
<sequence>MRGRERLQAVCEGASPGFQPVLAEYGLNSELPDGLIVTRAEDLAAARARHPDAAVFLAVPNAFARAGNEIVELLRLSEQDPGQADERLSGFAEQTLSQIEAAKRLGADGVFYVLSGADPARSTPMQYGGLFLELDREALAKACEMGMSFLYLDAAKGAYLDFVADLPASAFGWDRAGTGIEVAAVREIRPGALFADDPEADILLKPPSSQSAVAPRSDSREGAYA</sequence>
<feature type="region of interest" description="Disordered" evidence="1">
    <location>
        <begin position="204"/>
        <end position="225"/>
    </location>
</feature>
<dbReference type="Proteomes" id="UP000662873">
    <property type="component" value="Chromosome"/>
</dbReference>
<proteinExistence type="predicted"/>
<dbReference type="EMBL" id="AP021858">
    <property type="protein sequence ID" value="BBO23308.1"/>
    <property type="molecule type" value="Genomic_DNA"/>
</dbReference>
<dbReference type="InterPro" id="IPR038071">
    <property type="entry name" value="UROD/MetE-like_sf"/>
</dbReference>
<protein>
    <submittedName>
        <fullName evidence="2">Uncharacterized protein</fullName>
    </submittedName>
</protein>
<dbReference type="AlphaFoldDB" id="A0A809R9I4"/>
<evidence type="ECO:0000313" key="3">
    <source>
        <dbReference type="Proteomes" id="UP000662873"/>
    </source>
</evidence>
<evidence type="ECO:0000313" key="2">
    <source>
        <dbReference type="EMBL" id="BBO23308.1"/>
    </source>
</evidence>
<dbReference type="Gene3D" id="3.20.20.210">
    <property type="match status" value="1"/>
</dbReference>
<evidence type="ECO:0000256" key="1">
    <source>
        <dbReference type="SAM" id="MobiDB-lite"/>
    </source>
</evidence>
<name>A0A809R9I4_9BACT</name>